<keyword evidence="2" id="KW-1185">Reference proteome</keyword>
<evidence type="ECO:0000313" key="2">
    <source>
        <dbReference type="Proteomes" id="UP000632322"/>
    </source>
</evidence>
<comment type="caution">
    <text evidence="1">The sequence shown here is derived from an EMBL/GenBank/DDBJ whole genome shotgun (WGS) entry which is preliminary data.</text>
</comment>
<dbReference type="Proteomes" id="UP000632322">
    <property type="component" value="Unassembled WGS sequence"/>
</dbReference>
<evidence type="ECO:0000313" key="1">
    <source>
        <dbReference type="EMBL" id="GGC48689.1"/>
    </source>
</evidence>
<dbReference type="RefSeq" id="WP_181272381.1">
    <property type="nucleotide sequence ID" value="NZ_BMJG01000019.1"/>
</dbReference>
<gene>
    <name evidence="1" type="ORF">GCM10010974_33640</name>
</gene>
<reference evidence="2" key="1">
    <citation type="journal article" date="2019" name="Int. J. Syst. Evol. Microbiol.">
        <title>The Global Catalogue of Microorganisms (GCM) 10K type strain sequencing project: providing services to taxonomists for standard genome sequencing and annotation.</title>
        <authorList>
            <consortium name="The Broad Institute Genomics Platform"/>
            <consortium name="The Broad Institute Genome Sequencing Center for Infectious Disease"/>
            <person name="Wu L."/>
            <person name="Ma J."/>
        </authorList>
    </citation>
    <scope>NUCLEOTIDE SEQUENCE [LARGE SCALE GENOMIC DNA]</scope>
    <source>
        <strain evidence="2">CGMCC 1.15472</strain>
    </source>
</reference>
<sequence>MTVISLTFVRGGSDVLESSVRNNLEYVDGAYYVLGQGANEADRVLRQIALEGLPVSLVDHSEESNLRTSFDTAVRSIEERWGGTATVIILETDDFLTAPLPALNTEPPEEGVFSLPRHIAYAPTSASDDWAPATTTSIRKEAAPSSFALGFHLHRPPGRIPLVDDRFTGRPTFCGTARSSIDGCAIIRIPVRNAEQFLVDITVAWLGVEARSGVKSAVPSTAGTWLSNARELVIANGAGLTDERLWSWQEEQLAPTVIEALRTPTTSASSHRNAILAAAPRLLTDAVTALDDARTARDDTRWALHRERLMRLHDTLCTLLEDQTWHKTWVWKDQAAVLELFWGELPVAFDVFITSDEISIQLVSRKKSPIPDIAKYLSNFGFNEVKLPGKPGRYVLSAIPIHSSTVTLQHVRQVADIIRPLASGMSK</sequence>
<organism evidence="1 2">
    <name type="scientific">Brevibacterium sediminis</name>
    <dbReference type="NCBI Taxonomy" id="1857024"/>
    <lineage>
        <taxon>Bacteria</taxon>
        <taxon>Bacillati</taxon>
        <taxon>Actinomycetota</taxon>
        <taxon>Actinomycetes</taxon>
        <taxon>Micrococcales</taxon>
        <taxon>Brevibacteriaceae</taxon>
        <taxon>Brevibacterium</taxon>
    </lineage>
</organism>
<evidence type="ECO:0008006" key="3">
    <source>
        <dbReference type="Google" id="ProtNLM"/>
    </source>
</evidence>
<name>A0ABQ1MX27_9MICO</name>
<protein>
    <recommendedName>
        <fullName evidence="3">Glycosyltransferase family 2 protein</fullName>
    </recommendedName>
</protein>
<proteinExistence type="predicted"/>
<accession>A0ABQ1MX27</accession>
<dbReference type="EMBL" id="BMJG01000019">
    <property type="protein sequence ID" value="GGC48689.1"/>
    <property type="molecule type" value="Genomic_DNA"/>
</dbReference>